<feature type="transmembrane region" description="Helical" evidence="1">
    <location>
        <begin position="58"/>
        <end position="80"/>
    </location>
</feature>
<dbReference type="AlphaFoldDB" id="A0A8K1FH21"/>
<name>A0A8K1FH21_PYTOL</name>
<organism evidence="2 3">
    <name type="scientific">Pythium oligandrum</name>
    <name type="common">Mycoparasitic fungus</name>
    <dbReference type="NCBI Taxonomy" id="41045"/>
    <lineage>
        <taxon>Eukaryota</taxon>
        <taxon>Sar</taxon>
        <taxon>Stramenopiles</taxon>
        <taxon>Oomycota</taxon>
        <taxon>Peronosporomycetes</taxon>
        <taxon>Pythiales</taxon>
        <taxon>Pythiaceae</taxon>
        <taxon>Pythium</taxon>
    </lineage>
</organism>
<feature type="transmembrane region" description="Helical" evidence="1">
    <location>
        <begin position="86"/>
        <end position="108"/>
    </location>
</feature>
<sequence>MEQAKTTAQWAVSMTRAGYDKIPEGYGKIVAGAAIGAAALPLAGVAAGALVPAAMSTFGTVVPGVGTLHAAGGVAATLQWASATLYTASAVGVGGAAGAGSGAVAAVVQQQSKP</sequence>
<dbReference type="EMBL" id="SPLM01000074">
    <property type="protein sequence ID" value="TMW62251.1"/>
    <property type="molecule type" value="Genomic_DNA"/>
</dbReference>
<proteinExistence type="predicted"/>
<evidence type="ECO:0000313" key="2">
    <source>
        <dbReference type="EMBL" id="TMW62251.1"/>
    </source>
</evidence>
<feature type="transmembrane region" description="Helical" evidence="1">
    <location>
        <begin position="29"/>
        <end position="51"/>
    </location>
</feature>
<keyword evidence="1" id="KW-0472">Membrane</keyword>
<keyword evidence="1" id="KW-1133">Transmembrane helix</keyword>
<dbReference type="OrthoDB" id="79800at2759"/>
<evidence type="ECO:0000256" key="1">
    <source>
        <dbReference type="SAM" id="Phobius"/>
    </source>
</evidence>
<reference evidence="2" key="1">
    <citation type="submission" date="2019-03" db="EMBL/GenBank/DDBJ databases">
        <title>Long read genome sequence of the mycoparasitic Pythium oligandrum ATCC 38472 isolated from sugarbeet rhizosphere.</title>
        <authorList>
            <person name="Gaulin E."/>
        </authorList>
    </citation>
    <scope>NUCLEOTIDE SEQUENCE</scope>
    <source>
        <strain evidence="2">ATCC 38472_TT</strain>
    </source>
</reference>
<comment type="caution">
    <text evidence="2">The sequence shown here is derived from an EMBL/GenBank/DDBJ whole genome shotgun (WGS) entry which is preliminary data.</text>
</comment>
<keyword evidence="1" id="KW-0812">Transmembrane</keyword>
<dbReference type="Proteomes" id="UP000794436">
    <property type="component" value="Unassembled WGS sequence"/>
</dbReference>
<evidence type="ECO:0000313" key="3">
    <source>
        <dbReference type="Proteomes" id="UP000794436"/>
    </source>
</evidence>
<accession>A0A8K1FH21</accession>
<gene>
    <name evidence="2" type="ORF">Poli38472_009744</name>
</gene>
<keyword evidence="3" id="KW-1185">Reference proteome</keyword>
<protein>
    <submittedName>
        <fullName evidence="2">Uncharacterized protein</fullName>
    </submittedName>
</protein>